<dbReference type="Proteomes" id="UP001055219">
    <property type="component" value="Unassembled WGS sequence"/>
</dbReference>
<reference evidence="2" key="2">
    <citation type="submission" date="2022-07" db="EMBL/GenBank/DDBJ databases">
        <authorList>
            <person name="Goncalves M.F.M."/>
            <person name="Hilario S."/>
            <person name="Van De Peer Y."/>
            <person name="Esteves A.C."/>
            <person name="Alves A."/>
        </authorList>
    </citation>
    <scope>NUCLEOTIDE SEQUENCE</scope>
    <source>
        <strain evidence="2">MUM 19.33</strain>
    </source>
</reference>
<dbReference type="GeneID" id="75828426"/>
<sequence>MEAAMGARILGEVEEMSLEEILDTIRTSTGSAATKTPLKTTHLPALDEIAARHFRATQAPTLALHGRHLPLLYKLTSTLVSSPHSHALLVIDLAGRFDATRLTCTEMDARHIYIHRPSRPSSYGSSPTEGDDHNSNGTTSADHLRALVDEAGNFMLYGAAAAPSASRQWWGTIVVGGMGAGQVVAGWKGWLRISREETPGFALGTSAEEALTRRSARQSVVDAAGWIAESQWGDFVFREENVEDRLHGDLDEEHLRLGQEQR</sequence>
<proteinExistence type="predicted"/>
<dbReference type="EMBL" id="JAGIXG020000046">
    <property type="protein sequence ID" value="KAI6779493.1"/>
    <property type="molecule type" value="Genomic_DNA"/>
</dbReference>
<evidence type="ECO:0000313" key="3">
    <source>
        <dbReference type="Proteomes" id="UP001055219"/>
    </source>
</evidence>
<gene>
    <name evidence="2" type="ORF">J7T54_001910</name>
</gene>
<evidence type="ECO:0000313" key="2">
    <source>
        <dbReference type="EMBL" id="KAI6779493.1"/>
    </source>
</evidence>
<reference evidence="2" key="1">
    <citation type="journal article" date="2021" name="J Fungi (Basel)">
        <title>Genomic and Metabolomic Analyses of the Marine Fungus Emericellopsis cladophorae: Insights into Saltwater Adaptability Mechanisms and Its Biosynthetic Potential.</title>
        <authorList>
            <person name="Goncalves M.F.M."/>
            <person name="Hilario S."/>
            <person name="Van de Peer Y."/>
            <person name="Esteves A.C."/>
            <person name="Alves A."/>
        </authorList>
    </citation>
    <scope>NUCLEOTIDE SEQUENCE</scope>
    <source>
        <strain evidence="2">MUM 19.33</strain>
    </source>
</reference>
<organism evidence="2 3">
    <name type="scientific">Emericellopsis cladophorae</name>
    <dbReference type="NCBI Taxonomy" id="2686198"/>
    <lineage>
        <taxon>Eukaryota</taxon>
        <taxon>Fungi</taxon>
        <taxon>Dikarya</taxon>
        <taxon>Ascomycota</taxon>
        <taxon>Pezizomycotina</taxon>
        <taxon>Sordariomycetes</taxon>
        <taxon>Hypocreomycetidae</taxon>
        <taxon>Hypocreales</taxon>
        <taxon>Bionectriaceae</taxon>
        <taxon>Emericellopsis</taxon>
    </lineage>
</organism>
<name>A0A9P9XXQ9_9HYPO</name>
<comment type="caution">
    <text evidence="2">The sequence shown here is derived from an EMBL/GenBank/DDBJ whole genome shotgun (WGS) entry which is preliminary data.</text>
</comment>
<dbReference type="AlphaFoldDB" id="A0A9P9XXQ9"/>
<dbReference type="RefSeq" id="XP_051360349.1">
    <property type="nucleotide sequence ID" value="XM_051508607.1"/>
</dbReference>
<feature type="region of interest" description="Disordered" evidence="1">
    <location>
        <begin position="116"/>
        <end position="140"/>
    </location>
</feature>
<evidence type="ECO:0000256" key="1">
    <source>
        <dbReference type="SAM" id="MobiDB-lite"/>
    </source>
</evidence>
<dbReference type="OrthoDB" id="3596146at2759"/>
<keyword evidence="3" id="KW-1185">Reference proteome</keyword>
<accession>A0A9P9XXQ9</accession>
<protein>
    <submittedName>
        <fullName evidence="2">Uncharacterized protein</fullName>
    </submittedName>
</protein>